<evidence type="ECO:0000313" key="7">
    <source>
        <dbReference type="EMBL" id="GAA3395962.1"/>
    </source>
</evidence>
<dbReference type="Pfam" id="PF02558">
    <property type="entry name" value="ApbA"/>
    <property type="match status" value="1"/>
</dbReference>
<protein>
    <submittedName>
        <fullName evidence="7">2-dehydropantoate 2-reductase N-terminal domain-containing protein</fullName>
    </submittedName>
</protein>
<evidence type="ECO:0000256" key="4">
    <source>
        <dbReference type="SAM" id="MobiDB-lite"/>
    </source>
</evidence>
<keyword evidence="2" id="KW-0521">NADP</keyword>
<keyword evidence="3" id="KW-0560">Oxidoreductase</keyword>
<feature type="domain" description="Ketopantoate reductase C-terminal" evidence="6">
    <location>
        <begin position="210"/>
        <end position="308"/>
    </location>
</feature>
<accession>A0ABP6T8F5</accession>
<dbReference type="EMBL" id="BAAAYN010000051">
    <property type="protein sequence ID" value="GAA3395962.1"/>
    <property type="molecule type" value="Genomic_DNA"/>
</dbReference>
<proteinExistence type="inferred from homology"/>
<dbReference type="SUPFAM" id="SSF48179">
    <property type="entry name" value="6-phosphogluconate dehydrogenase C-terminal domain-like"/>
    <property type="match status" value="1"/>
</dbReference>
<dbReference type="Proteomes" id="UP001501676">
    <property type="component" value="Unassembled WGS sequence"/>
</dbReference>
<dbReference type="Pfam" id="PF08546">
    <property type="entry name" value="ApbA_C"/>
    <property type="match status" value="1"/>
</dbReference>
<evidence type="ECO:0000259" key="6">
    <source>
        <dbReference type="Pfam" id="PF08546"/>
    </source>
</evidence>
<evidence type="ECO:0000256" key="1">
    <source>
        <dbReference type="ARBA" id="ARBA00007870"/>
    </source>
</evidence>
<dbReference type="Gene3D" id="3.40.50.720">
    <property type="entry name" value="NAD(P)-binding Rossmann-like Domain"/>
    <property type="match status" value="1"/>
</dbReference>
<dbReference type="SUPFAM" id="SSF51735">
    <property type="entry name" value="NAD(P)-binding Rossmann-fold domains"/>
    <property type="match status" value="1"/>
</dbReference>
<comment type="similarity">
    <text evidence="1">Belongs to the ketopantoate reductase family.</text>
</comment>
<dbReference type="InterPro" id="IPR013752">
    <property type="entry name" value="KPA_reductase"/>
</dbReference>
<dbReference type="PANTHER" id="PTHR43765:SF2">
    <property type="entry name" value="2-DEHYDROPANTOATE 2-REDUCTASE"/>
    <property type="match status" value="1"/>
</dbReference>
<evidence type="ECO:0000256" key="2">
    <source>
        <dbReference type="ARBA" id="ARBA00022857"/>
    </source>
</evidence>
<dbReference type="Gene3D" id="1.10.1040.10">
    <property type="entry name" value="N-(1-d-carboxylethyl)-l-norvaline Dehydrogenase, domain 2"/>
    <property type="match status" value="1"/>
</dbReference>
<sequence>MSRYVIIGAGAIGASVAAQLRSTGASVVLVARGAHGAAIQADGLRYVRPDGEHRVRLPVAGSAAELDLTVGDVLIVATKTQDTEAVLQEWAWRPVTGGSTAAESLPLISLQNGLENERAALRRFARVSGAAVWMPSSYLRPGEVVAPGEPAVGVFWLGGYPDGLDPDADAWAADLRRANFVVRLVDDLPRWKAGKLLSNLANAVDALYAGQERTGALRRALQDEGRRVLEAAGHDPADLTADPEAELNGFRLAPALLDRYGGSSTRQSLGRSAGHTEADYLNGEIVLLGRLHGIPTPLNAAIQAAVAQAARDGVPPGGGDPGVLDALRGAAAEEAR</sequence>
<organism evidence="7 8">
    <name type="scientific">Cryptosporangium minutisporangium</name>
    <dbReference type="NCBI Taxonomy" id="113569"/>
    <lineage>
        <taxon>Bacteria</taxon>
        <taxon>Bacillati</taxon>
        <taxon>Actinomycetota</taxon>
        <taxon>Actinomycetes</taxon>
        <taxon>Cryptosporangiales</taxon>
        <taxon>Cryptosporangiaceae</taxon>
        <taxon>Cryptosporangium</taxon>
    </lineage>
</organism>
<dbReference type="InterPro" id="IPR013328">
    <property type="entry name" value="6PGD_dom2"/>
</dbReference>
<dbReference type="InterPro" id="IPR008927">
    <property type="entry name" value="6-PGluconate_DH-like_C_sf"/>
</dbReference>
<comment type="caution">
    <text evidence="7">The sequence shown here is derived from an EMBL/GenBank/DDBJ whole genome shotgun (WGS) entry which is preliminary data.</text>
</comment>
<dbReference type="RefSeq" id="WP_345732651.1">
    <property type="nucleotide sequence ID" value="NZ_BAAAYN010000051.1"/>
</dbReference>
<dbReference type="PANTHER" id="PTHR43765">
    <property type="entry name" value="2-DEHYDROPANTOATE 2-REDUCTASE-RELATED"/>
    <property type="match status" value="1"/>
</dbReference>
<feature type="region of interest" description="Disordered" evidence="4">
    <location>
        <begin position="311"/>
        <end position="336"/>
    </location>
</feature>
<keyword evidence="8" id="KW-1185">Reference proteome</keyword>
<evidence type="ECO:0000313" key="8">
    <source>
        <dbReference type="Proteomes" id="UP001501676"/>
    </source>
</evidence>
<dbReference type="InterPro" id="IPR036291">
    <property type="entry name" value="NAD(P)-bd_dom_sf"/>
</dbReference>
<name>A0ABP6T8F5_9ACTN</name>
<reference evidence="8" key="1">
    <citation type="journal article" date="2019" name="Int. J. Syst. Evol. Microbiol.">
        <title>The Global Catalogue of Microorganisms (GCM) 10K type strain sequencing project: providing services to taxonomists for standard genome sequencing and annotation.</title>
        <authorList>
            <consortium name="The Broad Institute Genomics Platform"/>
            <consortium name="The Broad Institute Genome Sequencing Center for Infectious Disease"/>
            <person name="Wu L."/>
            <person name="Ma J."/>
        </authorList>
    </citation>
    <scope>NUCLEOTIDE SEQUENCE [LARGE SCALE GENOMIC DNA]</scope>
    <source>
        <strain evidence="8">JCM 9458</strain>
    </source>
</reference>
<feature type="domain" description="Ketopantoate reductase N-terminal" evidence="5">
    <location>
        <begin position="5"/>
        <end position="148"/>
    </location>
</feature>
<evidence type="ECO:0000259" key="5">
    <source>
        <dbReference type="Pfam" id="PF02558"/>
    </source>
</evidence>
<gene>
    <name evidence="7" type="ORF">GCM10020369_70920</name>
</gene>
<dbReference type="InterPro" id="IPR013332">
    <property type="entry name" value="KPR_N"/>
</dbReference>
<evidence type="ECO:0000256" key="3">
    <source>
        <dbReference type="ARBA" id="ARBA00023002"/>
    </source>
</evidence>
<dbReference type="InterPro" id="IPR050838">
    <property type="entry name" value="Ketopantoate_reductase"/>
</dbReference>